<organism evidence="3 4">
    <name type="scientific">Antarcticimicrobium luteum</name>
    <dbReference type="NCBI Taxonomy" id="2547397"/>
    <lineage>
        <taxon>Bacteria</taxon>
        <taxon>Pseudomonadati</taxon>
        <taxon>Pseudomonadota</taxon>
        <taxon>Alphaproteobacteria</taxon>
        <taxon>Rhodobacterales</taxon>
        <taxon>Paracoccaceae</taxon>
        <taxon>Antarcticimicrobium</taxon>
    </lineage>
</organism>
<dbReference type="InterPro" id="IPR036663">
    <property type="entry name" value="Fumarylacetoacetase_C_sf"/>
</dbReference>
<evidence type="ECO:0000259" key="2">
    <source>
        <dbReference type="Pfam" id="PF01557"/>
    </source>
</evidence>
<dbReference type="SUPFAM" id="SSF56529">
    <property type="entry name" value="FAH"/>
    <property type="match status" value="1"/>
</dbReference>
<dbReference type="GO" id="GO:0008684">
    <property type="term" value="F:2-oxopent-4-enoate hydratase activity"/>
    <property type="evidence" value="ECO:0007669"/>
    <property type="project" value="TreeGrafter"/>
</dbReference>
<dbReference type="EMBL" id="SMUV01000065">
    <property type="protein sequence ID" value="TDK47445.1"/>
    <property type="molecule type" value="Genomic_DNA"/>
</dbReference>
<dbReference type="PANTHER" id="PTHR30143:SF0">
    <property type="entry name" value="2-KETO-4-PENTENOATE HYDRATASE"/>
    <property type="match status" value="1"/>
</dbReference>
<feature type="domain" description="Fumarylacetoacetase-like C-terminal" evidence="2">
    <location>
        <begin position="119"/>
        <end position="288"/>
    </location>
</feature>
<accession>A0A4R5V761</accession>
<evidence type="ECO:0000313" key="4">
    <source>
        <dbReference type="Proteomes" id="UP000295301"/>
    </source>
</evidence>
<protein>
    <recommendedName>
        <fullName evidence="2">Fumarylacetoacetase-like C-terminal domain-containing protein</fullName>
    </recommendedName>
</protein>
<evidence type="ECO:0000313" key="3">
    <source>
        <dbReference type="EMBL" id="TDK47445.1"/>
    </source>
</evidence>
<proteinExistence type="predicted"/>
<dbReference type="Gene3D" id="3.90.850.10">
    <property type="entry name" value="Fumarylacetoacetase-like, C-terminal domain"/>
    <property type="match status" value="1"/>
</dbReference>
<name>A0A4R5V761_9RHOB</name>
<dbReference type="InterPro" id="IPR011234">
    <property type="entry name" value="Fumarylacetoacetase-like_C"/>
</dbReference>
<dbReference type="Proteomes" id="UP000295301">
    <property type="component" value="Unassembled WGS sequence"/>
</dbReference>
<gene>
    <name evidence="3" type="ORF">E1832_11205</name>
</gene>
<keyword evidence="4" id="KW-1185">Reference proteome</keyword>
<dbReference type="OrthoDB" id="9792137at2"/>
<keyword evidence="1" id="KW-0456">Lyase</keyword>
<dbReference type="AlphaFoldDB" id="A0A4R5V761"/>
<evidence type="ECO:0000256" key="1">
    <source>
        <dbReference type="ARBA" id="ARBA00023239"/>
    </source>
</evidence>
<comment type="caution">
    <text evidence="3">The sequence shown here is derived from an EMBL/GenBank/DDBJ whole genome shotgun (WGS) entry which is preliminary data.</text>
</comment>
<dbReference type="InterPro" id="IPR050772">
    <property type="entry name" value="Hydratase-Decarb/MhpD_sf"/>
</dbReference>
<dbReference type="PANTHER" id="PTHR30143">
    <property type="entry name" value="ACID HYDRATASE"/>
    <property type="match status" value="1"/>
</dbReference>
<sequence>MGSPGMTVQPRFRGARASTWARPEMRQAGSFCRMDNGLDVAAQAAAGVRKRVERFEAPQGLDGASLAPAYAFQDAYVAAVGLPVAGYKLAVNGAPQMAHFGVSEPVSGRLFAGELYENDAVLHKSRFQEIAVEPELAAVMGAGVADLSGPVDRAAAMEAIDCFRPAIELIDQRGIPMPKVELAQAIALNVFNAGIVLGAGRIEPGELDLDGLEVTLDLDGARVAEARGAAPQHPGDAVAWLIGHLAARGLRLIPGMVVMCGTHLPLRALAPETGRVEVTMGGLGRVGFTLAE</sequence>
<dbReference type="GO" id="GO:0005737">
    <property type="term" value="C:cytoplasm"/>
    <property type="evidence" value="ECO:0007669"/>
    <property type="project" value="TreeGrafter"/>
</dbReference>
<dbReference type="Pfam" id="PF01557">
    <property type="entry name" value="FAA_hydrolase"/>
    <property type="match status" value="1"/>
</dbReference>
<reference evidence="3 4" key="1">
    <citation type="submission" date="2019-03" db="EMBL/GenBank/DDBJ databases">
        <title>Ruegeria lutea sp. nov., a novel strain, isolated from marine sediment, the Masan Bay, South Korea.</title>
        <authorList>
            <person name="Kim J."/>
            <person name="Kim D.-Y."/>
            <person name="Lee S.-S."/>
        </authorList>
    </citation>
    <scope>NUCLEOTIDE SEQUENCE [LARGE SCALE GENOMIC DNA]</scope>
    <source>
        <strain evidence="3 4">318-1</strain>
    </source>
</reference>